<accession>A0AAV1PUY8</accession>
<dbReference type="EMBL" id="CAWUFR010000285">
    <property type="protein sequence ID" value="CAK6975123.1"/>
    <property type="molecule type" value="Genomic_DNA"/>
</dbReference>
<protein>
    <submittedName>
        <fullName evidence="2">Uncharacterized protein</fullName>
    </submittedName>
</protein>
<comment type="caution">
    <text evidence="2">The sequence shown here is derived from an EMBL/GenBank/DDBJ whole genome shotgun (WGS) entry which is preliminary data.</text>
</comment>
<reference evidence="2 3" key="1">
    <citation type="submission" date="2024-01" db="EMBL/GenBank/DDBJ databases">
        <authorList>
            <person name="Alioto T."/>
            <person name="Alioto T."/>
            <person name="Gomez Garrido J."/>
        </authorList>
    </citation>
    <scope>NUCLEOTIDE SEQUENCE [LARGE SCALE GENOMIC DNA]</scope>
</reference>
<proteinExistence type="predicted"/>
<name>A0AAV1PUY8_SCOSC</name>
<dbReference type="AlphaFoldDB" id="A0AAV1PUY8"/>
<feature type="region of interest" description="Disordered" evidence="1">
    <location>
        <begin position="63"/>
        <end position="84"/>
    </location>
</feature>
<gene>
    <name evidence="2" type="ORF">FSCOSCO3_A009045</name>
</gene>
<dbReference type="Proteomes" id="UP001314229">
    <property type="component" value="Unassembled WGS sequence"/>
</dbReference>
<sequence>MGAQGKTMLVERWRGVRNERLLHIEASFAFLDTLESPQVQPDEVRQRRHCECNGVKLQTAPFKLTQHDDDDDDVDDVKRADDTPASLTLPMDALQSALVL</sequence>
<evidence type="ECO:0000313" key="2">
    <source>
        <dbReference type="EMBL" id="CAK6975123.1"/>
    </source>
</evidence>
<evidence type="ECO:0000313" key="3">
    <source>
        <dbReference type="Proteomes" id="UP001314229"/>
    </source>
</evidence>
<keyword evidence="3" id="KW-1185">Reference proteome</keyword>
<evidence type="ECO:0000256" key="1">
    <source>
        <dbReference type="SAM" id="MobiDB-lite"/>
    </source>
</evidence>
<organism evidence="2 3">
    <name type="scientific">Scomber scombrus</name>
    <name type="common">Atlantic mackerel</name>
    <name type="synonym">Scomber vernalis</name>
    <dbReference type="NCBI Taxonomy" id="13677"/>
    <lineage>
        <taxon>Eukaryota</taxon>
        <taxon>Metazoa</taxon>
        <taxon>Chordata</taxon>
        <taxon>Craniata</taxon>
        <taxon>Vertebrata</taxon>
        <taxon>Euteleostomi</taxon>
        <taxon>Actinopterygii</taxon>
        <taxon>Neopterygii</taxon>
        <taxon>Teleostei</taxon>
        <taxon>Neoteleostei</taxon>
        <taxon>Acanthomorphata</taxon>
        <taxon>Pelagiaria</taxon>
        <taxon>Scombriformes</taxon>
        <taxon>Scombridae</taxon>
        <taxon>Scomber</taxon>
    </lineage>
</organism>